<dbReference type="InterPro" id="IPR012677">
    <property type="entry name" value="Nucleotide-bd_a/b_plait_sf"/>
</dbReference>
<dbReference type="PANTHER" id="PTHR13948">
    <property type="entry name" value="RNA-BINDING PROTEIN"/>
    <property type="match status" value="1"/>
</dbReference>
<dbReference type="Gramene" id="RZC71421">
    <property type="protein sequence ID" value="RZC71421"/>
    <property type="gene ID" value="C5167_034617"/>
</dbReference>
<feature type="compositionally biased region" description="Basic and acidic residues" evidence="4">
    <location>
        <begin position="12"/>
        <end position="60"/>
    </location>
</feature>
<protein>
    <recommendedName>
        <fullName evidence="5">RRM domain-containing protein</fullName>
    </recommendedName>
</protein>
<dbReference type="Pfam" id="PF00076">
    <property type="entry name" value="RRM_1"/>
    <property type="match status" value="1"/>
</dbReference>
<dbReference type="SMART" id="SM00360">
    <property type="entry name" value="RRM"/>
    <property type="match status" value="1"/>
</dbReference>
<organism evidence="6 7">
    <name type="scientific">Papaver somniferum</name>
    <name type="common">Opium poppy</name>
    <dbReference type="NCBI Taxonomy" id="3469"/>
    <lineage>
        <taxon>Eukaryota</taxon>
        <taxon>Viridiplantae</taxon>
        <taxon>Streptophyta</taxon>
        <taxon>Embryophyta</taxon>
        <taxon>Tracheophyta</taxon>
        <taxon>Spermatophyta</taxon>
        <taxon>Magnoliopsida</taxon>
        <taxon>Ranunculales</taxon>
        <taxon>Papaveraceae</taxon>
        <taxon>Papaveroideae</taxon>
        <taxon>Papaver</taxon>
    </lineage>
</organism>
<dbReference type="InterPro" id="IPR035979">
    <property type="entry name" value="RBD_domain_sf"/>
</dbReference>
<dbReference type="EMBL" id="CM010721">
    <property type="protein sequence ID" value="RZC71421.1"/>
    <property type="molecule type" value="Genomic_DNA"/>
</dbReference>
<feature type="compositionally biased region" description="Basic and acidic residues" evidence="4">
    <location>
        <begin position="89"/>
        <end position="114"/>
    </location>
</feature>
<dbReference type="STRING" id="3469.A0A4Y7KGY7"/>
<dbReference type="GO" id="GO:0003723">
    <property type="term" value="F:RNA binding"/>
    <property type="evidence" value="ECO:0007669"/>
    <property type="project" value="UniProtKB-UniRule"/>
</dbReference>
<dbReference type="AlphaFoldDB" id="A0A4Y7KGY7"/>
<evidence type="ECO:0000313" key="7">
    <source>
        <dbReference type="Proteomes" id="UP000316621"/>
    </source>
</evidence>
<evidence type="ECO:0000256" key="4">
    <source>
        <dbReference type="SAM" id="MobiDB-lite"/>
    </source>
</evidence>
<evidence type="ECO:0000256" key="3">
    <source>
        <dbReference type="PROSITE-ProRule" id="PRU00176"/>
    </source>
</evidence>
<keyword evidence="2" id="KW-0539">Nucleus</keyword>
<evidence type="ECO:0000259" key="5">
    <source>
        <dbReference type="PROSITE" id="PS50102"/>
    </source>
</evidence>
<dbReference type="InterPro" id="IPR000504">
    <property type="entry name" value="RRM_dom"/>
</dbReference>
<sequence>MRVKIDRLSYRRERDYNYGRSRYDSNSDIGGKRDVKWTRRDSSDHVRDKKSLSRERDQCPHRRYKRSRSSGHDDRQRSRSPQVCTRGRSHQDNYGKDRYNKSEGRRSRDDRQSHEYSSITPTATVEVKGLSKQTTEENIHRILAEWRPFLHVRVMRRRKSSVCRGIAFIDFPSVAEAQKMMDVVGDCGLDVNGQKLSFEYSVSDNPSNLKLHLKHELIYNVDMQLYALAFAKAKTNDYGRRECVAVTSENIAAVPIVEELEIGNLQPDSSSDCISTSISQEDLEELMICIKKDPYLEPIVEDIEIGGPIVMMRYLNDSEVLYKLGHAMGFGVSGEVDTKTTIQTSSLMNKYC</sequence>
<evidence type="ECO:0000313" key="6">
    <source>
        <dbReference type="EMBL" id="RZC71421.1"/>
    </source>
</evidence>
<comment type="subcellular location">
    <subcellularLocation>
        <location evidence="1">Nucleus</location>
    </subcellularLocation>
</comment>
<dbReference type="SUPFAM" id="SSF54928">
    <property type="entry name" value="RNA-binding domain, RBD"/>
    <property type="match status" value="1"/>
</dbReference>
<dbReference type="GO" id="GO:0000398">
    <property type="term" value="P:mRNA splicing, via spliceosome"/>
    <property type="evidence" value="ECO:0007669"/>
    <property type="project" value="TreeGrafter"/>
</dbReference>
<dbReference type="Proteomes" id="UP000316621">
    <property type="component" value="Chromosome 7"/>
</dbReference>
<accession>A0A4Y7KGY7</accession>
<keyword evidence="3" id="KW-0694">RNA-binding</keyword>
<reference evidence="6 7" key="1">
    <citation type="journal article" date="2018" name="Science">
        <title>The opium poppy genome and morphinan production.</title>
        <authorList>
            <person name="Guo L."/>
            <person name="Winzer T."/>
            <person name="Yang X."/>
            <person name="Li Y."/>
            <person name="Ning Z."/>
            <person name="He Z."/>
            <person name="Teodor R."/>
            <person name="Lu Y."/>
            <person name="Bowser T.A."/>
            <person name="Graham I.A."/>
            <person name="Ye K."/>
        </authorList>
    </citation>
    <scope>NUCLEOTIDE SEQUENCE [LARGE SCALE GENOMIC DNA]</scope>
    <source>
        <strain evidence="7">cv. HN1</strain>
        <tissue evidence="6">Leaves</tissue>
    </source>
</reference>
<evidence type="ECO:0000256" key="1">
    <source>
        <dbReference type="ARBA" id="ARBA00004123"/>
    </source>
</evidence>
<dbReference type="PANTHER" id="PTHR13948:SF3">
    <property type="entry name" value="FI21118P1"/>
    <property type="match status" value="1"/>
</dbReference>
<proteinExistence type="predicted"/>
<dbReference type="PROSITE" id="PS50102">
    <property type="entry name" value="RRM"/>
    <property type="match status" value="1"/>
</dbReference>
<evidence type="ECO:0000256" key="2">
    <source>
        <dbReference type="ARBA" id="ARBA00023242"/>
    </source>
</evidence>
<dbReference type="GO" id="GO:0005634">
    <property type="term" value="C:nucleus"/>
    <property type="evidence" value="ECO:0007669"/>
    <property type="project" value="UniProtKB-SubCell"/>
</dbReference>
<keyword evidence="7" id="KW-1185">Reference proteome</keyword>
<feature type="region of interest" description="Disordered" evidence="4">
    <location>
        <begin position="12"/>
        <end position="128"/>
    </location>
</feature>
<feature type="domain" description="RRM" evidence="5">
    <location>
        <begin position="123"/>
        <end position="203"/>
    </location>
</feature>
<name>A0A4Y7KGY7_PAPSO</name>
<dbReference type="Gene3D" id="3.30.70.330">
    <property type="match status" value="1"/>
</dbReference>
<gene>
    <name evidence="6" type="ORF">C5167_034617</name>
</gene>